<sequence>MIDWDDAFENMAYIPGGAALPGQWAEAAGAYRAEMAKAGRLQEDVAYGDGPREVMDIFAPESESRGLMVFVHGGYWRAFDKSSWSNLARGCVESGWTVAMPSYPLAPDARISEITQCITRAVTVAAGQVPGPIRLSGHSAGGHLVARMMCQGVLPEDVAARLARVTSISGLHQLGPLTAIKLNDTLRLTPEEAEAESPAGYDPLPGVPLTAWVGAQERPEFIRQTRLIEEVWGLKGADVTSVYDPGHNHFTVIGGLEDPDSPLTKEILR</sequence>
<dbReference type="OrthoDB" id="9771666at2"/>
<dbReference type="AlphaFoldDB" id="A0A0T5PCT3"/>
<reference evidence="4 6" key="2">
    <citation type="submission" date="2018-08" db="EMBL/GenBank/DDBJ databases">
        <title>Genetic Globetrotter - A new plasmid hitch-hiking vast phylogenetic and geographic distances.</title>
        <authorList>
            <person name="Vollmers J."/>
            <person name="Petersen J."/>
        </authorList>
    </citation>
    <scope>NUCLEOTIDE SEQUENCE [LARGE SCALE GENOMIC DNA]</scope>
    <source>
        <strain evidence="4 6">DSM 26383</strain>
    </source>
</reference>
<dbReference type="PANTHER" id="PTHR48081:SF33">
    <property type="entry name" value="KYNURENINE FORMAMIDASE"/>
    <property type="match status" value="1"/>
</dbReference>
<dbReference type="InterPro" id="IPR013094">
    <property type="entry name" value="AB_hydrolase_3"/>
</dbReference>
<dbReference type="InterPro" id="IPR050300">
    <property type="entry name" value="GDXG_lipolytic_enzyme"/>
</dbReference>
<evidence type="ECO:0000313" key="4">
    <source>
        <dbReference type="EMBL" id="QEW26205.1"/>
    </source>
</evidence>
<evidence type="ECO:0000313" key="3">
    <source>
        <dbReference type="EMBL" id="KRS18876.1"/>
    </source>
</evidence>
<gene>
    <name evidence="4" type="ORF">RIdsm_02002</name>
    <name evidence="3" type="ORF">XM52_04110</name>
</gene>
<keyword evidence="1 4" id="KW-0378">Hydrolase</keyword>
<dbReference type="GO" id="GO:0016787">
    <property type="term" value="F:hydrolase activity"/>
    <property type="evidence" value="ECO:0007669"/>
    <property type="project" value="UniProtKB-KW"/>
</dbReference>
<dbReference type="EMBL" id="LAXI01000002">
    <property type="protein sequence ID" value="KRS18876.1"/>
    <property type="molecule type" value="Genomic_DNA"/>
</dbReference>
<accession>A0A0T5PCT3</accession>
<dbReference type="Proteomes" id="UP000051401">
    <property type="component" value="Unassembled WGS sequence"/>
</dbReference>
<name>A0A0T5PCT3_9RHOB</name>
<evidence type="ECO:0000256" key="1">
    <source>
        <dbReference type="ARBA" id="ARBA00022801"/>
    </source>
</evidence>
<evidence type="ECO:0000313" key="6">
    <source>
        <dbReference type="Proteomes" id="UP000325785"/>
    </source>
</evidence>
<dbReference type="Pfam" id="PF07859">
    <property type="entry name" value="Abhydrolase_3"/>
    <property type="match status" value="1"/>
</dbReference>
<organism evidence="3 5">
    <name type="scientific">Roseovarius indicus</name>
    <dbReference type="NCBI Taxonomy" id="540747"/>
    <lineage>
        <taxon>Bacteria</taxon>
        <taxon>Pseudomonadati</taxon>
        <taxon>Pseudomonadota</taxon>
        <taxon>Alphaproteobacteria</taxon>
        <taxon>Rhodobacterales</taxon>
        <taxon>Roseobacteraceae</taxon>
        <taxon>Roseovarius</taxon>
    </lineage>
</organism>
<evidence type="ECO:0000313" key="5">
    <source>
        <dbReference type="Proteomes" id="UP000051401"/>
    </source>
</evidence>
<dbReference type="PANTHER" id="PTHR48081">
    <property type="entry name" value="AB HYDROLASE SUPERFAMILY PROTEIN C4A8.06C"/>
    <property type="match status" value="1"/>
</dbReference>
<feature type="domain" description="Alpha/beta hydrolase fold-3" evidence="2">
    <location>
        <begin position="68"/>
        <end position="150"/>
    </location>
</feature>
<dbReference type="InterPro" id="IPR029058">
    <property type="entry name" value="AB_hydrolase_fold"/>
</dbReference>
<evidence type="ECO:0000259" key="2">
    <source>
        <dbReference type="Pfam" id="PF07859"/>
    </source>
</evidence>
<keyword evidence="5" id="KW-1185">Reference proteome</keyword>
<dbReference type="Proteomes" id="UP000325785">
    <property type="component" value="Chromosome"/>
</dbReference>
<dbReference type="STRING" id="540747.SAMN04488031_103415"/>
<dbReference type="EMBL" id="CP031598">
    <property type="protein sequence ID" value="QEW26205.1"/>
    <property type="molecule type" value="Genomic_DNA"/>
</dbReference>
<dbReference type="KEGG" id="rid:RIdsm_02002"/>
<dbReference type="SUPFAM" id="SSF53474">
    <property type="entry name" value="alpha/beta-Hydrolases"/>
    <property type="match status" value="1"/>
</dbReference>
<protein>
    <submittedName>
        <fullName evidence="4">Alpha/beta hydrolase family protein</fullName>
    </submittedName>
    <submittedName>
        <fullName evidence="3">Esterase</fullName>
    </submittedName>
</protein>
<proteinExistence type="predicted"/>
<dbReference type="Gene3D" id="3.40.50.1820">
    <property type="entry name" value="alpha/beta hydrolase"/>
    <property type="match status" value="1"/>
</dbReference>
<dbReference type="PATRIC" id="fig|540747.5.peg.2396"/>
<reference evidence="3 5" key="1">
    <citation type="submission" date="2015-04" db="EMBL/GenBank/DDBJ databases">
        <title>The draft genome sequence of Roseovarius indicus B108T.</title>
        <authorList>
            <person name="Li G."/>
            <person name="Lai Q."/>
            <person name="Shao Z."/>
            <person name="Yan P."/>
        </authorList>
    </citation>
    <scope>NUCLEOTIDE SEQUENCE [LARGE SCALE GENOMIC DNA]</scope>
    <source>
        <strain evidence="3 5">B108</strain>
    </source>
</reference>